<name>A0ABD2NLT7_9CUCU</name>
<sequence length="221" mass="24456">MAIHAELSTELLRIKKDILIEIIITKVIPEGITVGNELKVHVENENFNNLSDHIINGDVNKNNHLVNSEIVRLKHDLEVAKIEADYSRKLIKNLETMVNDKELIISLLNQNLKSYTSEVNNGIDSVAGSQKNSATIRSSTNKINGSSEIVATAKISNGGSSKGLTPTKTNHTESKSTAKLNNKNHETNNLITNDDLTMDSNIENKNTSDHGWTLVNYFRGN</sequence>
<proteinExistence type="predicted"/>
<evidence type="ECO:0000313" key="2">
    <source>
        <dbReference type="EMBL" id="KAL3279402.1"/>
    </source>
</evidence>
<evidence type="ECO:0000256" key="1">
    <source>
        <dbReference type="SAM" id="MobiDB-lite"/>
    </source>
</evidence>
<dbReference type="AlphaFoldDB" id="A0ABD2NLT7"/>
<dbReference type="EMBL" id="JABFTP020000124">
    <property type="protein sequence ID" value="KAL3279402.1"/>
    <property type="molecule type" value="Genomic_DNA"/>
</dbReference>
<evidence type="ECO:0000313" key="3">
    <source>
        <dbReference type="Proteomes" id="UP001516400"/>
    </source>
</evidence>
<protein>
    <submittedName>
        <fullName evidence="2">Uncharacterized protein</fullName>
    </submittedName>
</protein>
<dbReference type="Proteomes" id="UP001516400">
    <property type="component" value="Unassembled WGS sequence"/>
</dbReference>
<accession>A0ABD2NLT7</accession>
<gene>
    <name evidence="2" type="ORF">HHI36_016913</name>
</gene>
<organism evidence="2 3">
    <name type="scientific">Cryptolaemus montrouzieri</name>
    <dbReference type="NCBI Taxonomy" id="559131"/>
    <lineage>
        <taxon>Eukaryota</taxon>
        <taxon>Metazoa</taxon>
        <taxon>Ecdysozoa</taxon>
        <taxon>Arthropoda</taxon>
        <taxon>Hexapoda</taxon>
        <taxon>Insecta</taxon>
        <taxon>Pterygota</taxon>
        <taxon>Neoptera</taxon>
        <taxon>Endopterygota</taxon>
        <taxon>Coleoptera</taxon>
        <taxon>Polyphaga</taxon>
        <taxon>Cucujiformia</taxon>
        <taxon>Coccinelloidea</taxon>
        <taxon>Coccinellidae</taxon>
        <taxon>Scymninae</taxon>
        <taxon>Scymnini</taxon>
        <taxon>Cryptolaemus</taxon>
    </lineage>
</organism>
<comment type="caution">
    <text evidence="2">The sequence shown here is derived from an EMBL/GenBank/DDBJ whole genome shotgun (WGS) entry which is preliminary data.</text>
</comment>
<keyword evidence="3" id="KW-1185">Reference proteome</keyword>
<feature type="region of interest" description="Disordered" evidence="1">
    <location>
        <begin position="157"/>
        <end position="178"/>
    </location>
</feature>
<feature type="compositionally biased region" description="Polar residues" evidence="1">
    <location>
        <begin position="157"/>
        <end position="169"/>
    </location>
</feature>
<reference evidence="2 3" key="1">
    <citation type="journal article" date="2021" name="BMC Biol.">
        <title>Horizontally acquired antibacterial genes associated with adaptive radiation of ladybird beetles.</title>
        <authorList>
            <person name="Li H.S."/>
            <person name="Tang X.F."/>
            <person name="Huang Y.H."/>
            <person name="Xu Z.Y."/>
            <person name="Chen M.L."/>
            <person name="Du X.Y."/>
            <person name="Qiu B.Y."/>
            <person name="Chen P.T."/>
            <person name="Zhang W."/>
            <person name="Slipinski A."/>
            <person name="Escalona H.E."/>
            <person name="Waterhouse R.M."/>
            <person name="Zwick A."/>
            <person name="Pang H."/>
        </authorList>
    </citation>
    <scope>NUCLEOTIDE SEQUENCE [LARGE SCALE GENOMIC DNA]</scope>
    <source>
        <strain evidence="2">SYSU2018</strain>
    </source>
</reference>